<feature type="domain" description="AAA+ ATPase" evidence="2">
    <location>
        <begin position="2775"/>
        <end position="2869"/>
    </location>
</feature>
<feature type="compositionally biased region" description="Acidic residues" evidence="1">
    <location>
        <begin position="574"/>
        <end position="586"/>
    </location>
</feature>
<comment type="caution">
    <text evidence="3">The sequence shown here is derived from an EMBL/GenBank/DDBJ whole genome shotgun (WGS) entry which is preliminary data.</text>
</comment>
<feature type="compositionally biased region" description="Basic and acidic residues" evidence="1">
    <location>
        <begin position="179"/>
        <end position="190"/>
    </location>
</feature>
<organism evidence="3 4">
    <name type="scientific">Rhizophagus irregularis</name>
    <dbReference type="NCBI Taxonomy" id="588596"/>
    <lineage>
        <taxon>Eukaryota</taxon>
        <taxon>Fungi</taxon>
        <taxon>Fungi incertae sedis</taxon>
        <taxon>Mucoromycota</taxon>
        <taxon>Glomeromycotina</taxon>
        <taxon>Glomeromycetes</taxon>
        <taxon>Glomerales</taxon>
        <taxon>Glomeraceae</taxon>
        <taxon>Rhizophagus</taxon>
    </lineage>
</organism>
<feature type="compositionally biased region" description="Basic and acidic residues" evidence="1">
    <location>
        <begin position="281"/>
        <end position="320"/>
    </location>
</feature>
<feature type="compositionally biased region" description="Polar residues" evidence="1">
    <location>
        <begin position="553"/>
        <end position="562"/>
    </location>
</feature>
<dbReference type="PANTHER" id="PTHR22605">
    <property type="entry name" value="RZ-TYPE DOMAIN-CONTAINING PROTEIN"/>
    <property type="match status" value="1"/>
</dbReference>
<dbReference type="EMBL" id="LLXJ01001911">
    <property type="protein sequence ID" value="PKC00291.1"/>
    <property type="molecule type" value="Genomic_DNA"/>
</dbReference>
<name>A0A2N0P0D9_9GLOM</name>
<dbReference type="InterPro" id="IPR013784">
    <property type="entry name" value="Carb-bd-like_fold"/>
</dbReference>
<dbReference type="SUPFAM" id="SSF52540">
    <property type="entry name" value="P-loop containing nucleoside triphosphate hydrolases"/>
    <property type="match status" value="2"/>
</dbReference>
<feature type="compositionally biased region" description="Basic and acidic residues" evidence="1">
    <location>
        <begin position="673"/>
        <end position="685"/>
    </location>
</feature>
<dbReference type="GO" id="GO:0004842">
    <property type="term" value="F:ubiquitin-protein transferase activity"/>
    <property type="evidence" value="ECO:0007669"/>
    <property type="project" value="InterPro"/>
</dbReference>
<feature type="compositionally biased region" description="Basic and acidic residues" evidence="1">
    <location>
        <begin position="347"/>
        <end position="358"/>
    </location>
</feature>
<feature type="compositionally biased region" description="Polar residues" evidence="1">
    <location>
        <begin position="634"/>
        <end position="643"/>
    </location>
</feature>
<feature type="compositionally biased region" description="Basic and acidic residues" evidence="1">
    <location>
        <begin position="113"/>
        <end position="134"/>
    </location>
</feature>
<dbReference type="GO" id="GO:0016887">
    <property type="term" value="F:ATP hydrolysis activity"/>
    <property type="evidence" value="ECO:0007669"/>
    <property type="project" value="InterPro"/>
</dbReference>
<feature type="compositionally biased region" description="Acidic residues" evidence="1">
    <location>
        <begin position="77"/>
        <end position="91"/>
    </location>
</feature>
<dbReference type="VEuPathDB" id="FungiDB:RhiirA1_442302"/>
<proteinExistence type="predicted"/>
<protein>
    <recommendedName>
        <fullName evidence="2">AAA+ ATPase domain-containing protein</fullName>
    </recommendedName>
</protein>
<dbReference type="Proteomes" id="UP000232722">
    <property type="component" value="Unassembled WGS sequence"/>
</dbReference>
<evidence type="ECO:0000313" key="3">
    <source>
        <dbReference type="EMBL" id="PKC00291.1"/>
    </source>
</evidence>
<dbReference type="InterPro" id="IPR003593">
    <property type="entry name" value="AAA+_ATPase"/>
</dbReference>
<feature type="region of interest" description="Disordered" evidence="1">
    <location>
        <begin position="65"/>
        <end position="945"/>
    </location>
</feature>
<dbReference type="VEuPathDB" id="FungiDB:FUN_010101"/>
<feature type="non-terminal residue" evidence="3">
    <location>
        <position position="3288"/>
    </location>
</feature>
<feature type="compositionally biased region" description="Acidic residues" evidence="1">
    <location>
        <begin position="505"/>
        <end position="524"/>
    </location>
</feature>
<feature type="compositionally biased region" description="Polar residues" evidence="1">
    <location>
        <begin position="883"/>
        <end position="897"/>
    </location>
</feature>
<dbReference type="SMART" id="SM00382">
    <property type="entry name" value="AAA"/>
    <property type="match status" value="2"/>
</dbReference>
<dbReference type="InterPro" id="IPR031248">
    <property type="entry name" value="RNF213"/>
</dbReference>
<feature type="compositionally biased region" description="Acidic residues" evidence="1">
    <location>
        <begin position="168"/>
        <end position="177"/>
    </location>
</feature>
<reference evidence="3 4" key="1">
    <citation type="submission" date="2016-04" db="EMBL/GenBank/DDBJ databases">
        <title>Genome analyses suggest a sexual origin of heterokaryosis in a supposedly ancient asexual fungus.</title>
        <authorList>
            <person name="Ropars J."/>
            <person name="Sedzielewska K."/>
            <person name="Noel J."/>
            <person name="Charron P."/>
            <person name="Farinelli L."/>
            <person name="Marton T."/>
            <person name="Kruger M."/>
            <person name="Pelin A."/>
            <person name="Brachmann A."/>
            <person name="Corradi N."/>
        </authorList>
    </citation>
    <scope>NUCLEOTIDE SEQUENCE [LARGE SCALE GENOMIC DNA]</scope>
    <source>
        <strain evidence="3 4">A5</strain>
    </source>
</reference>
<feature type="domain" description="AAA+ ATPase" evidence="2">
    <location>
        <begin position="3093"/>
        <end position="3252"/>
    </location>
</feature>
<feature type="compositionally biased region" description="Basic and acidic residues" evidence="1">
    <location>
        <begin position="449"/>
        <end position="488"/>
    </location>
</feature>
<gene>
    <name evidence="3" type="ORF">RhiirA5_459349</name>
</gene>
<evidence type="ECO:0000313" key="4">
    <source>
        <dbReference type="Proteomes" id="UP000232722"/>
    </source>
</evidence>
<feature type="compositionally biased region" description="Polar residues" evidence="1">
    <location>
        <begin position="587"/>
        <end position="603"/>
    </location>
</feature>
<feature type="compositionally biased region" description="Polar residues" evidence="1">
    <location>
        <begin position="906"/>
        <end position="918"/>
    </location>
</feature>
<feature type="compositionally biased region" description="Acidic residues" evidence="1">
    <location>
        <begin position="617"/>
        <end position="632"/>
    </location>
</feature>
<feature type="compositionally biased region" description="Basic and acidic residues" evidence="1">
    <location>
        <begin position="370"/>
        <end position="394"/>
    </location>
</feature>
<feature type="compositionally biased region" description="Acidic residues" evidence="1">
    <location>
        <begin position="254"/>
        <end position="274"/>
    </location>
</feature>
<feature type="compositionally biased region" description="Basic and acidic residues" evidence="1">
    <location>
        <begin position="202"/>
        <end position="226"/>
    </location>
</feature>
<reference evidence="3 4" key="2">
    <citation type="submission" date="2017-09" db="EMBL/GenBank/DDBJ databases">
        <title>Extensive intraspecific genome diversity in a model arbuscular mycorrhizal fungus.</title>
        <authorList>
            <person name="Chen E.C."/>
            <person name="Morin E."/>
            <person name="Beaudet D."/>
            <person name="Noel J."/>
            <person name="Ndikumana S."/>
            <person name="Charron P."/>
            <person name="St-Onge C."/>
            <person name="Giorgi J."/>
            <person name="Grigoriev I.V."/>
            <person name="Roux C."/>
            <person name="Martin F.M."/>
            <person name="Corradi N."/>
        </authorList>
    </citation>
    <scope>NUCLEOTIDE SEQUENCE [LARGE SCALE GENOMIC DNA]</scope>
    <source>
        <strain evidence="3 4">A5</strain>
    </source>
</reference>
<dbReference type="PANTHER" id="PTHR22605:SF1">
    <property type="entry name" value="RZ-TYPE DOMAIN-CONTAINING PROTEIN"/>
    <property type="match status" value="1"/>
</dbReference>
<feature type="compositionally biased region" description="Basic and acidic residues" evidence="1">
    <location>
        <begin position="757"/>
        <end position="766"/>
    </location>
</feature>
<dbReference type="Gene3D" id="3.40.50.300">
    <property type="entry name" value="P-loop containing nucleotide triphosphate hydrolases"/>
    <property type="match status" value="1"/>
</dbReference>
<feature type="compositionally biased region" description="Acidic residues" evidence="1">
    <location>
        <begin position="660"/>
        <end position="672"/>
    </location>
</feature>
<accession>A0A2N0P0D9</accession>
<feature type="compositionally biased region" description="Acidic residues" evidence="1">
    <location>
        <begin position="336"/>
        <end position="345"/>
    </location>
</feature>
<dbReference type="GO" id="GO:0030246">
    <property type="term" value="F:carbohydrate binding"/>
    <property type="evidence" value="ECO:0007669"/>
    <property type="project" value="InterPro"/>
</dbReference>
<feature type="compositionally biased region" description="Acidic residues" evidence="1">
    <location>
        <begin position="533"/>
        <end position="545"/>
    </location>
</feature>
<dbReference type="InterPro" id="IPR027417">
    <property type="entry name" value="P-loop_NTPase"/>
</dbReference>
<feature type="compositionally biased region" description="Basic and acidic residues" evidence="1">
    <location>
        <begin position="849"/>
        <end position="882"/>
    </location>
</feature>
<feature type="compositionally biased region" description="Basic and acidic residues" evidence="1">
    <location>
        <begin position="1"/>
        <end position="11"/>
    </location>
</feature>
<evidence type="ECO:0000259" key="2">
    <source>
        <dbReference type="SMART" id="SM00382"/>
    </source>
</evidence>
<feature type="compositionally biased region" description="Acidic residues" evidence="1">
    <location>
        <begin position="422"/>
        <end position="442"/>
    </location>
</feature>
<sequence length="3288" mass="383365">MEHEINIRNEDDTVSNNDDEESLIDSSLQVPRSGVEKNLFANKVKDMMNNGYSFGNDKIVDESNDTIHNNNVRNSDIDEQNDTSNSEDDDTSNSQVKNYDYHEDIIPSTSRHNRIDKEKEFESNYKEQKDEFTRRPNYQDSDDNLTDEETKKKFSKSRYAVGNRRETSDDENDDNNYDDNIRDNQVKNDDYYDDISSSSGRNRIDKNKDNYKEQKNEFTRRPKNKDSDDDSTDGETKKQISKSRYAVGNRREMSDDENNNDDNDHDDDYYEDDIPSSSGHNRIDKKKEFESNYSEQKDKFTRRSKNKDSDDNSTDEETKKKFSKSRYAVGNRRETSDDENDDNNYDDNIRDNQVKNDDYYDDISSSSGRNRIDKNKDNYKEQKNEFTRRPKNKDSDDDSTDGETKKQISKSRYAVGNRREMSDDENNNDDNDHDDDYYEDDIPSSSGHNRIDKKKEFESNYSEQKDKFTRRSKNKDSDDNSTDEETKKQFSKSRYAVGNRKMSDGENENANDDEEPEFYGEQIDETTRYPDSSQDENDNYEEQIDETTRYTKNKNNQSLSIHNQKKLDNVSDSSQDENDDYEEQVDETNSYPYNKNGQNLSTHDSNRKKLDNTSDSSQDENDDYEEQMDETVEYPNNKNSQNLPIHGGNQRKLDNISDSSQDENDDYEEQMDETTRYPRYPKDKNNQNLSMHGGNQKKLDNNSDSSQDENDEYKDSDFLPSGRANKKKERELYEEQIDETTRYSKNKNNQKLSMHQKKLDNDRDSSQDENDEYKNSDLLPSGRANKKKERELYEEQIDETTRYSKNKNNQKLSMHGSYQKKLDNNFSQDENDEYKGSGLLSSGRANKKKERESYYEEQVDKTSRYPKNKDNQNLSMHDDNRTELNYNDNVGDSQKYNRSNKRNESEITNNQNSQNPYRDNNDYYSSNNQEKNRKQNPHSNNSYKWPNMLNRWIPGGNKDEDKIKVIFHVHFPVGIEKTGNPVVLGNVKELGSWEFPLVKLISQNQTYWRSDPVIIPLSSVRGEIQYKYAIHVPAKPLYRLGGFGGEEKIIFEGSDNRDNRMLNIERNNQFDIFINNHQLPRLYPNTIRDFAFVGYIYNSITVDNLKAKIMEYQHLLTLHRDFTIRASNLDFVVDRIDDRLNKDKRLFLCFLLGQYTLRKQGTLYELQNNFPSGLLLDALEDYNQDFLPSNTKNQMYSAIITLVQHNAFQMQFDWVVIFTIASVVDPNFAFIDYLKNLKYSNDKLLANFIKAIKIIRPYIDGIEAESYIKIAKWLIQLCHNMDYLFVLWNDILLHSSELDKSIFKHFIEQIRESISRDDAVALENHFKRLPRDYQYDVSEVFQSHILLILKGSNRDWTKENITAIKNLLQEDSLNWGKEEIIQSLDLISQSNTLELLNIFPVILDTWFRGNFSDTKEKKIPKICMTWFKNLLIKLDTGTSTKNRKENNIVFSVFLHLERIYPLLGHRKNVWQSLTTTAIDRVRVCSESQIFGATKFIIKLKEQAIQVLFLDMIKEMLSKAVQQINDQLINKIHIICDCNKKTLEVPNTLSEEILYHIITRLQNQSSVSDPSEHHHLNILRASQFWSIILRATGNVTKLHASPFVQRVKKCINDLGGLLREKKIDIQLLQQLLEFSDEILFQHFDAAVSKKKAIVDVIVSQDEIAELRKLCGKFQLQLDILFKFYNEFCPISQVTDVDDYIQDVKKHMASSNKVMLREVLPPDYWAFHEKTLIISSRCYKYIQSRFFRNIFENYVQEDTAATKVEYIAQRLMPEVFKKYDTYCEQFKEWEKLKCSDASLFWNNVTDVNAELDLMEVYKEHKNQKLIQTLDHLSKISHWTKRLEELEKVVKLFKIPRIENDWLNKSLKFLKDDSKKLSQINSFFNCLNNNISNANEECWKLIKELSNADGFISFLEEIVEHDIKNLINGVDDHSDERLVQEDTVSSLIQVKQILLPFMNKNKRDDIASFLASLSNIIKKNPTLGEKIALCNSCHIALRNIYKNISDRGEVTKEKIKNAVLNGTYTFGRDEKEDKCLVLLKYTSRTSKSEMLMTYNMNEILDLRGRALLIAKPKISVNDKDEEISKNILNEFTVQVDIAQEIIKVVSVLMQLGHFDYRRFEYELMGTDRMKDYLKFLKNELKNWQNIIDRAQEKCYYLTFFPARHILAFYDYFTSEKLDEENEEECKTLVRFVNNKAKLPSRKDVQGISRGSKDYHKILCEIGNELEKIFKKIPKQSRGGLKAVGVTGQRATLDIVKKGKLFIAACVDKTRVPNIIMSLYVNNGYYPEPWQLLICTTSTTMEELTIFIKRSFFASKNGYENHLFCIANLELLDFELQYDLVNQIRSMRDQKDFLLALICYRENGIHHHILDQFSSDVVETNGLNNEAMRGIYKELCKNVICISSDLSGQGKTEWIKEDSFNKKRFPRSFLISDDMEFGRLVRQFKECKLQPVESLHINIVSSNYPEDVNMFLFELLTLGIASTNVDVACLPPSETPIYIFIEIASTTEQYLLNSLPMAGYLLSKHLTWDIKSLKISQDITSPIQITCNYLNLLDLNEIDTKEILFRTDDAIKPLPVECCQNLIEKYFFNENNKDISSFRFVEIFVNVLADQLVRFSSSLFFTVDNLRLMVKETNIRKLILKTLMDGSKDFATRSIKTREAQLESTNTEDENARLGTIVQWDDSDQPIVFFNSQTPDTISALYRDRTKVHENVKTLLKSQVIGNRTKWELDDYNSMSTDALLVKLEYLAQRSTEKLNLPEYALSGDNLIKMALILLRARANIPVIICGEAGCGKTSLIAYLALMVEVQFQSLNLHAGIDEKTIMMFMDDSQKKAEKGEIWLFFDEINTCNYIGLLADLISYQMFNGKLIHPNIRLFSACNPYRLRTKSQSEAGLTNRVKKFEERSNLVYQVKPLPDQILDYVWDYGILKPKDEHRYIQIMVEKELKNLALPVFVELLFASQNFIRKVEEPYSVSLRDVKRAMKLVIFFYKSLQNRPAYRNGHVYPPPGNPTILIRSYVLALSLCYHSRLYEQDLRRQYRYEMGRILHNHKAYVEENMFAKIIREEQEDYIKRMQCPPNTAYNEALLENVLVTIVCILTKIPLFLIGAPGSSKSLAIRLISSNLRGADSYDKYFRELPQINLIPHQGSSFSTSDGIIKVFDKANRFQETTSSQFPVISVVLLDEVGLAETSPYNPLNVLHSLLEPSYPATGPTVSVIGISNWRLDNSKSSRALLVQRPQFDLDDLVDTAERLLNKRVDGSQRGALRPLAKAYLNYEKHGQSLPNFHGLRDYYAL</sequence>
<dbReference type="VEuPathDB" id="FungiDB:RhiirFUN_021957"/>
<dbReference type="CDD" id="cd00009">
    <property type="entry name" value="AAA"/>
    <property type="match status" value="1"/>
</dbReference>
<feature type="region of interest" description="Disordered" evidence="1">
    <location>
        <begin position="1"/>
        <end position="29"/>
    </location>
</feature>
<evidence type="ECO:0000256" key="1">
    <source>
        <dbReference type="SAM" id="MobiDB-lite"/>
    </source>
</evidence>
<dbReference type="SUPFAM" id="SSF49452">
    <property type="entry name" value="Starch-binding domain-like"/>
    <property type="match status" value="1"/>
</dbReference>